<sequence>MTVSYERRGSGEPLILLHGIGHHWRAWSPVLDRLAEAHDVIAVDLPGFGASPLPAAGAPASMAEAVAGIATFIDDLGIERPHVAGNSLGGAIALELAASGVAASATALCPAGFCTRRELRWAISVLTAHRLASRLPQPVLRTVLRSSLVRAMSYGMIYAHPSLLTPEEALLDALALRNGQAFAAVARAGRGYAFQGRPTVPVTVAWSTGDRVLPYRQAAVARRILPEARHVDLPGCGHVPMRDNPDLVVETILSTTHT</sequence>
<gene>
    <name evidence="2" type="ORF">Pa4123_53010</name>
</gene>
<proteinExistence type="predicted"/>
<dbReference type="PRINTS" id="PR00111">
    <property type="entry name" value="ABHYDROLASE"/>
</dbReference>
<dbReference type="GO" id="GO:0016787">
    <property type="term" value="F:hydrolase activity"/>
    <property type="evidence" value="ECO:0007669"/>
    <property type="project" value="UniProtKB-KW"/>
</dbReference>
<reference evidence="2" key="1">
    <citation type="submission" date="2022-12" db="EMBL/GenBank/DDBJ databases">
        <title>New Phytohabitans aurantiacus sp. RD004123 nov., an actinomycete isolated from soil.</title>
        <authorList>
            <person name="Triningsih D.W."/>
            <person name="Harunari E."/>
            <person name="Igarashi Y."/>
        </authorList>
    </citation>
    <scope>NUCLEOTIDE SEQUENCE</scope>
    <source>
        <strain evidence="2">RD004123</strain>
    </source>
</reference>
<feature type="domain" description="AB hydrolase-1" evidence="1">
    <location>
        <begin position="14"/>
        <end position="250"/>
    </location>
</feature>
<organism evidence="2 3">
    <name type="scientific">Phytohabitans aurantiacus</name>
    <dbReference type="NCBI Taxonomy" id="3016789"/>
    <lineage>
        <taxon>Bacteria</taxon>
        <taxon>Bacillati</taxon>
        <taxon>Actinomycetota</taxon>
        <taxon>Actinomycetes</taxon>
        <taxon>Micromonosporales</taxon>
        <taxon>Micromonosporaceae</taxon>
    </lineage>
</organism>
<dbReference type="PANTHER" id="PTHR46438:SF11">
    <property type="entry name" value="LIPASE-RELATED"/>
    <property type="match status" value="1"/>
</dbReference>
<name>A0ABQ5R0T9_9ACTN</name>
<dbReference type="PANTHER" id="PTHR46438">
    <property type="entry name" value="ALPHA/BETA-HYDROLASES SUPERFAMILY PROTEIN"/>
    <property type="match status" value="1"/>
</dbReference>
<dbReference type="SUPFAM" id="SSF53474">
    <property type="entry name" value="alpha/beta-Hydrolases"/>
    <property type="match status" value="1"/>
</dbReference>
<dbReference type="Pfam" id="PF12697">
    <property type="entry name" value="Abhydrolase_6"/>
    <property type="match status" value="1"/>
</dbReference>
<accession>A0ABQ5R0T9</accession>
<dbReference type="RefSeq" id="WP_281900096.1">
    <property type="nucleotide sequence ID" value="NZ_BSDI01000030.1"/>
</dbReference>
<dbReference type="EMBL" id="BSDI01000030">
    <property type="protein sequence ID" value="GLI00025.1"/>
    <property type="molecule type" value="Genomic_DNA"/>
</dbReference>
<dbReference type="Gene3D" id="3.40.50.1820">
    <property type="entry name" value="alpha/beta hydrolase"/>
    <property type="match status" value="1"/>
</dbReference>
<dbReference type="InterPro" id="IPR000073">
    <property type="entry name" value="AB_hydrolase_1"/>
</dbReference>
<dbReference type="Proteomes" id="UP001144280">
    <property type="component" value="Unassembled WGS sequence"/>
</dbReference>
<keyword evidence="3" id="KW-1185">Reference proteome</keyword>
<evidence type="ECO:0000259" key="1">
    <source>
        <dbReference type="Pfam" id="PF12697"/>
    </source>
</evidence>
<evidence type="ECO:0000313" key="3">
    <source>
        <dbReference type="Proteomes" id="UP001144280"/>
    </source>
</evidence>
<dbReference type="InterPro" id="IPR029058">
    <property type="entry name" value="AB_hydrolase_fold"/>
</dbReference>
<comment type="caution">
    <text evidence="2">The sequence shown here is derived from an EMBL/GenBank/DDBJ whole genome shotgun (WGS) entry which is preliminary data.</text>
</comment>
<keyword evidence="2" id="KW-0378">Hydrolase</keyword>
<protein>
    <submittedName>
        <fullName evidence="2">Hydrolase</fullName>
    </submittedName>
</protein>
<evidence type="ECO:0000313" key="2">
    <source>
        <dbReference type="EMBL" id="GLI00025.1"/>
    </source>
</evidence>